<protein>
    <recommendedName>
        <fullName evidence="3">BD-FAE-like domain-containing protein</fullName>
    </recommendedName>
</protein>
<dbReference type="GO" id="GO:0016787">
    <property type="term" value="F:hydrolase activity"/>
    <property type="evidence" value="ECO:0007669"/>
    <property type="project" value="UniProtKB-KW"/>
</dbReference>
<dbReference type="InterPro" id="IPR029058">
    <property type="entry name" value="AB_hydrolase_fold"/>
</dbReference>
<keyword evidence="1" id="KW-0378">Hydrolase</keyword>
<comment type="caution">
    <text evidence="4">The sequence shown here is derived from an EMBL/GenBank/DDBJ whole genome shotgun (WGS) entry which is preliminary data.</text>
</comment>
<evidence type="ECO:0000259" key="3">
    <source>
        <dbReference type="Pfam" id="PF20434"/>
    </source>
</evidence>
<evidence type="ECO:0000313" key="4">
    <source>
        <dbReference type="EMBL" id="KAJ8908786.1"/>
    </source>
</evidence>
<sequence>MDRLKFHNFSSISSMGDGVCVGVGFQHLSFYCGVCTRVPVISTGRIRSDFVAVPFELGFQAAGRTKRQRRVGDVRMSHQAFRGAARAIREIPSKVGKLRFVAYFTKLILETHVFYLNHVGVGLRSLHYFSQLDHPIRRKEVSYGAHDKQKLVFFSDVKTRDAPVVLFVPGGAWGSANLSAYVLLGKSLAEHGMVAATISYRAYPDGGINDMLDDIHDGTEYVLANCNNYGGNPKKLVIFAHSAGAQLAFMDVLRRLRESKQQPLIVVGSCGVYDIADHYEYEAWRGVSEMSTMKPAMDGSENFSRFSPSRLFSSDEAGDLLKSPSSRIAPELGKTISSLKLTGQTWAERSGFFASLPDRSAAPLCILTTSGRDATVPWHTSAQFFNVLKASGAQVLFLLYDGVEHSDFVVDWMRPTSRDTRKRLFVPSSLSGLEDRSLSDAWPDKAEHVRDLLKLILGITELGEGETITASENGRALLEMDGQAPGDMSDRELPSKKKPRTDMDT</sequence>
<evidence type="ECO:0000313" key="5">
    <source>
        <dbReference type="Proteomes" id="UP001157974"/>
    </source>
</evidence>
<dbReference type="SUPFAM" id="SSF53474">
    <property type="entry name" value="alpha/beta-Hydrolases"/>
    <property type="match status" value="1"/>
</dbReference>
<organism evidence="4 5">
    <name type="scientific">Rhodosorus marinus</name>
    <dbReference type="NCBI Taxonomy" id="101924"/>
    <lineage>
        <taxon>Eukaryota</taxon>
        <taxon>Rhodophyta</taxon>
        <taxon>Stylonematophyceae</taxon>
        <taxon>Stylonematales</taxon>
        <taxon>Stylonemataceae</taxon>
        <taxon>Rhodosorus</taxon>
    </lineage>
</organism>
<feature type="compositionally biased region" description="Basic and acidic residues" evidence="2">
    <location>
        <begin position="488"/>
        <end position="505"/>
    </location>
</feature>
<feature type="domain" description="BD-FAE-like" evidence="3">
    <location>
        <begin position="156"/>
        <end position="255"/>
    </location>
</feature>
<dbReference type="EMBL" id="JAMWBK010000001">
    <property type="protein sequence ID" value="KAJ8908786.1"/>
    <property type="molecule type" value="Genomic_DNA"/>
</dbReference>
<keyword evidence="5" id="KW-1185">Reference proteome</keyword>
<proteinExistence type="predicted"/>
<dbReference type="AlphaFoldDB" id="A0AAV8V5A3"/>
<evidence type="ECO:0000256" key="1">
    <source>
        <dbReference type="ARBA" id="ARBA00022801"/>
    </source>
</evidence>
<name>A0AAV8V5A3_9RHOD</name>
<dbReference type="Pfam" id="PF20434">
    <property type="entry name" value="BD-FAE"/>
    <property type="match status" value="1"/>
</dbReference>
<dbReference type="PANTHER" id="PTHR48081:SF33">
    <property type="entry name" value="KYNURENINE FORMAMIDASE"/>
    <property type="match status" value="1"/>
</dbReference>
<evidence type="ECO:0000256" key="2">
    <source>
        <dbReference type="SAM" id="MobiDB-lite"/>
    </source>
</evidence>
<dbReference type="Gene3D" id="3.40.50.1820">
    <property type="entry name" value="alpha/beta hydrolase"/>
    <property type="match status" value="1"/>
</dbReference>
<dbReference type="Proteomes" id="UP001157974">
    <property type="component" value="Unassembled WGS sequence"/>
</dbReference>
<dbReference type="PANTHER" id="PTHR48081">
    <property type="entry name" value="AB HYDROLASE SUPERFAMILY PROTEIN C4A8.06C"/>
    <property type="match status" value="1"/>
</dbReference>
<feature type="region of interest" description="Disordered" evidence="2">
    <location>
        <begin position="478"/>
        <end position="505"/>
    </location>
</feature>
<dbReference type="InterPro" id="IPR050300">
    <property type="entry name" value="GDXG_lipolytic_enzyme"/>
</dbReference>
<reference evidence="4 5" key="1">
    <citation type="journal article" date="2023" name="Nat. Commun.">
        <title>Origin of minicircular mitochondrial genomes in red algae.</title>
        <authorList>
            <person name="Lee Y."/>
            <person name="Cho C.H."/>
            <person name="Lee Y.M."/>
            <person name="Park S.I."/>
            <person name="Yang J.H."/>
            <person name="West J.A."/>
            <person name="Bhattacharya D."/>
            <person name="Yoon H.S."/>
        </authorList>
    </citation>
    <scope>NUCLEOTIDE SEQUENCE [LARGE SCALE GENOMIC DNA]</scope>
    <source>
        <strain evidence="4 5">CCMP1338</strain>
        <tissue evidence="4">Whole cell</tissue>
    </source>
</reference>
<dbReference type="InterPro" id="IPR049492">
    <property type="entry name" value="BD-FAE-like_dom"/>
</dbReference>
<gene>
    <name evidence="4" type="ORF">NDN08_005491</name>
</gene>
<accession>A0AAV8V5A3</accession>